<reference evidence="1 2" key="1">
    <citation type="submission" date="2019-05" db="EMBL/GenBank/DDBJ databases">
        <title>Another draft genome of Portunus trituberculatus and its Hox gene families provides insights of decapod evolution.</title>
        <authorList>
            <person name="Jeong J.-H."/>
            <person name="Song I."/>
            <person name="Kim S."/>
            <person name="Choi T."/>
            <person name="Kim D."/>
            <person name="Ryu S."/>
            <person name="Kim W."/>
        </authorList>
    </citation>
    <scope>NUCLEOTIDE SEQUENCE [LARGE SCALE GENOMIC DNA]</scope>
    <source>
        <tissue evidence="1">Muscle</tissue>
    </source>
</reference>
<evidence type="ECO:0000313" key="2">
    <source>
        <dbReference type="Proteomes" id="UP000324222"/>
    </source>
</evidence>
<gene>
    <name evidence="1" type="ORF">E2C01_015845</name>
</gene>
<dbReference type="EMBL" id="VSRR010001130">
    <property type="protein sequence ID" value="MPC22819.1"/>
    <property type="molecule type" value="Genomic_DNA"/>
</dbReference>
<evidence type="ECO:0000313" key="1">
    <source>
        <dbReference type="EMBL" id="MPC22819.1"/>
    </source>
</evidence>
<sequence>MFKWKCKTSISLQQAVGPTSLGPQITMSVNLVTPKDKQSPLSTLLQVFINCRQNKTSYNDV</sequence>
<protein>
    <submittedName>
        <fullName evidence="1">Uncharacterized protein</fullName>
    </submittedName>
</protein>
<accession>A0A5B7DP21</accession>
<keyword evidence="2" id="KW-1185">Reference proteome</keyword>
<dbReference type="AlphaFoldDB" id="A0A5B7DP21"/>
<organism evidence="1 2">
    <name type="scientific">Portunus trituberculatus</name>
    <name type="common">Swimming crab</name>
    <name type="synonym">Neptunus trituberculatus</name>
    <dbReference type="NCBI Taxonomy" id="210409"/>
    <lineage>
        <taxon>Eukaryota</taxon>
        <taxon>Metazoa</taxon>
        <taxon>Ecdysozoa</taxon>
        <taxon>Arthropoda</taxon>
        <taxon>Crustacea</taxon>
        <taxon>Multicrustacea</taxon>
        <taxon>Malacostraca</taxon>
        <taxon>Eumalacostraca</taxon>
        <taxon>Eucarida</taxon>
        <taxon>Decapoda</taxon>
        <taxon>Pleocyemata</taxon>
        <taxon>Brachyura</taxon>
        <taxon>Eubrachyura</taxon>
        <taxon>Portunoidea</taxon>
        <taxon>Portunidae</taxon>
        <taxon>Portuninae</taxon>
        <taxon>Portunus</taxon>
    </lineage>
</organism>
<name>A0A5B7DP21_PORTR</name>
<comment type="caution">
    <text evidence="1">The sequence shown here is derived from an EMBL/GenBank/DDBJ whole genome shotgun (WGS) entry which is preliminary data.</text>
</comment>
<proteinExistence type="predicted"/>
<dbReference type="Proteomes" id="UP000324222">
    <property type="component" value="Unassembled WGS sequence"/>
</dbReference>